<dbReference type="GO" id="GO:0071949">
    <property type="term" value="F:FAD binding"/>
    <property type="evidence" value="ECO:0007669"/>
    <property type="project" value="InterPro"/>
</dbReference>
<evidence type="ECO:0000256" key="5">
    <source>
        <dbReference type="ARBA" id="ARBA00022827"/>
    </source>
</evidence>
<dbReference type="InterPro" id="IPR051205">
    <property type="entry name" value="UbiH/COQ6_monooxygenase"/>
</dbReference>
<evidence type="ECO:0000256" key="7">
    <source>
        <dbReference type="ARBA" id="ARBA00023033"/>
    </source>
</evidence>
<accession>A0A9X1ZJ99</accession>
<dbReference type="SUPFAM" id="SSF51905">
    <property type="entry name" value="FAD/NAD(P)-binding domain"/>
    <property type="match status" value="1"/>
</dbReference>
<keyword evidence="7 10" id="KW-0503">Monooxygenase</keyword>
<proteinExistence type="inferred from homology"/>
<dbReference type="Gene3D" id="3.50.50.60">
    <property type="entry name" value="FAD/NAD(P)-binding domain"/>
    <property type="match status" value="2"/>
</dbReference>
<sequence length="417" mass="45909">MTQNQPNLQNVASTSDAQHQAKHFDVIINGGGMVGAAVAVGLGELGLSVAVIDTRPPQQFEPSQPLDVRVSAISVASAQLLARLGVMDKLLELRHVPYTGLETWELEGCITQFHAEQINEPLLGYFFENRLIQLCLWDKIATLDNVTLFCPTKVSEFQRIAADSQNTARVLVKLDNGQQLTAHLLVGADGANSHVRQWAGIGVTGWDYAQSAMLINIETQTPQQTVTWQQFTPQGPRSLLPLPGNHASLVWYDSPSRIKQLMQLNSLQLAEQIRQHFPARLDSNFTVLAKGSFGLTRRHAQQYYQDNVVIVGDAAHTINPLAGQGVNIGFKDVDQLVSQIAKAMGSGEVWWDTTVLKKYQQARYGDNLLMMTAMDAFYSGFSNNLLPLKLLRNGALKLANIDSPIKQKVLKYALGLG</sequence>
<comment type="similarity">
    <text evidence="3">Belongs to the UbiH/COQ6 family.</text>
</comment>
<organism evidence="10 11">
    <name type="scientific">Shewanella gaetbuli</name>
    <dbReference type="NCBI Taxonomy" id="220752"/>
    <lineage>
        <taxon>Bacteria</taxon>
        <taxon>Pseudomonadati</taxon>
        <taxon>Pseudomonadota</taxon>
        <taxon>Gammaproteobacteria</taxon>
        <taxon>Alteromonadales</taxon>
        <taxon>Shewanellaceae</taxon>
        <taxon>Shewanella</taxon>
    </lineage>
</organism>
<dbReference type="NCBIfam" id="TIGR01988">
    <property type="entry name" value="Ubi-OHases"/>
    <property type="match status" value="1"/>
</dbReference>
<evidence type="ECO:0000259" key="9">
    <source>
        <dbReference type="Pfam" id="PF01494"/>
    </source>
</evidence>
<evidence type="ECO:0000256" key="1">
    <source>
        <dbReference type="ARBA" id="ARBA00001974"/>
    </source>
</evidence>
<dbReference type="GO" id="GO:0008682">
    <property type="term" value="F:3-demethoxyubiquinol 3-hydroxylase activity"/>
    <property type="evidence" value="ECO:0007669"/>
    <property type="project" value="TreeGrafter"/>
</dbReference>
<keyword evidence="5" id="KW-0274">FAD</keyword>
<protein>
    <submittedName>
        <fullName evidence="10">FAD-dependent monooxygenase</fullName>
    </submittedName>
</protein>
<evidence type="ECO:0000256" key="8">
    <source>
        <dbReference type="ARBA" id="ARBA00065734"/>
    </source>
</evidence>
<comment type="pathway">
    <text evidence="2">Cofactor biosynthesis; ubiquinone biosynthesis.</text>
</comment>
<dbReference type="Proteomes" id="UP001139333">
    <property type="component" value="Unassembled WGS sequence"/>
</dbReference>
<dbReference type="Pfam" id="PF01494">
    <property type="entry name" value="FAD_binding_3"/>
    <property type="match status" value="1"/>
</dbReference>
<comment type="subunit">
    <text evidence="8">Component of the Ubi complex metabolon, which regroups five ubiquinone biosynthesis proteins (UbiE, UbiF, UbiG, UbiH and UbiI) and two accessory factors (UbiK and the lipid-binding protein UbiJ).</text>
</comment>
<dbReference type="GO" id="GO:0006744">
    <property type="term" value="P:ubiquinone biosynthetic process"/>
    <property type="evidence" value="ECO:0007669"/>
    <property type="project" value="InterPro"/>
</dbReference>
<dbReference type="AlphaFoldDB" id="A0A9X1ZJ99"/>
<evidence type="ECO:0000256" key="2">
    <source>
        <dbReference type="ARBA" id="ARBA00004749"/>
    </source>
</evidence>
<comment type="caution">
    <text evidence="10">The sequence shown here is derived from an EMBL/GenBank/DDBJ whole genome shotgun (WGS) entry which is preliminary data.</text>
</comment>
<dbReference type="InterPro" id="IPR036188">
    <property type="entry name" value="FAD/NAD-bd_sf"/>
</dbReference>
<dbReference type="EMBL" id="JAKIKP010000002">
    <property type="protein sequence ID" value="MCL1142002.1"/>
    <property type="molecule type" value="Genomic_DNA"/>
</dbReference>
<evidence type="ECO:0000313" key="11">
    <source>
        <dbReference type="Proteomes" id="UP001139333"/>
    </source>
</evidence>
<dbReference type="RefSeq" id="WP_248994675.1">
    <property type="nucleotide sequence ID" value="NZ_JAKIKP010000002.1"/>
</dbReference>
<gene>
    <name evidence="10" type="ORF">L2672_04755</name>
</gene>
<dbReference type="InterPro" id="IPR002938">
    <property type="entry name" value="FAD-bd"/>
</dbReference>
<evidence type="ECO:0000256" key="6">
    <source>
        <dbReference type="ARBA" id="ARBA00023002"/>
    </source>
</evidence>
<comment type="cofactor">
    <cofactor evidence="1">
        <name>FAD</name>
        <dbReference type="ChEBI" id="CHEBI:57692"/>
    </cofactor>
</comment>
<evidence type="ECO:0000313" key="10">
    <source>
        <dbReference type="EMBL" id="MCL1142002.1"/>
    </source>
</evidence>
<keyword evidence="4" id="KW-0285">Flavoprotein</keyword>
<dbReference type="PANTHER" id="PTHR43876:SF10">
    <property type="entry name" value="3-DEMETHOXYUBIQUINOL 3-HYDROXYLASE"/>
    <property type="match status" value="1"/>
</dbReference>
<reference evidence="10" key="1">
    <citation type="submission" date="2022-01" db="EMBL/GenBank/DDBJ databases">
        <title>Whole genome-based taxonomy of the Shewanellaceae.</title>
        <authorList>
            <person name="Martin-Rodriguez A.J."/>
        </authorList>
    </citation>
    <scope>NUCLEOTIDE SEQUENCE</scope>
    <source>
        <strain evidence="10">DSM 16422</strain>
    </source>
</reference>
<evidence type="ECO:0000256" key="4">
    <source>
        <dbReference type="ARBA" id="ARBA00022630"/>
    </source>
</evidence>
<dbReference type="PANTHER" id="PTHR43876">
    <property type="entry name" value="UBIQUINONE BIOSYNTHESIS MONOOXYGENASE COQ6, MITOCHONDRIAL"/>
    <property type="match status" value="1"/>
</dbReference>
<feature type="domain" description="FAD-binding" evidence="9">
    <location>
        <begin position="24"/>
        <end position="345"/>
    </location>
</feature>
<keyword evidence="11" id="KW-1185">Reference proteome</keyword>
<dbReference type="GO" id="GO:0110142">
    <property type="term" value="C:ubiquinone biosynthesis complex"/>
    <property type="evidence" value="ECO:0007669"/>
    <property type="project" value="UniProtKB-ARBA"/>
</dbReference>
<dbReference type="InterPro" id="IPR010971">
    <property type="entry name" value="UbiH/COQ6"/>
</dbReference>
<keyword evidence="6" id="KW-0560">Oxidoreductase</keyword>
<name>A0A9X1ZJ99_9GAMM</name>
<evidence type="ECO:0000256" key="3">
    <source>
        <dbReference type="ARBA" id="ARBA00005349"/>
    </source>
</evidence>
<dbReference type="PRINTS" id="PR00420">
    <property type="entry name" value="RNGMNOXGNASE"/>
</dbReference>
<dbReference type="FunFam" id="3.50.50.60:FF:000021">
    <property type="entry name" value="Ubiquinone biosynthesis monooxygenase COQ6"/>
    <property type="match status" value="1"/>
</dbReference>